<name>A0A1R1XX28_9FUNG</name>
<comment type="caution">
    <text evidence="3">The sequence shown here is derived from an EMBL/GenBank/DDBJ whole genome shotgun (WGS) entry which is preliminary data.</text>
</comment>
<keyword evidence="4" id="KW-1185">Reference proteome</keyword>
<feature type="compositionally biased region" description="Gly residues" evidence="1">
    <location>
        <begin position="156"/>
        <end position="202"/>
    </location>
</feature>
<feature type="signal peptide" evidence="2">
    <location>
        <begin position="1"/>
        <end position="20"/>
    </location>
</feature>
<proteinExistence type="predicted"/>
<evidence type="ECO:0000313" key="4">
    <source>
        <dbReference type="Proteomes" id="UP000187429"/>
    </source>
</evidence>
<feature type="chain" id="PRO_5012571118" evidence="2">
    <location>
        <begin position="21"/>
        <end position="223"/>
    </location>
</feature>
<evidence type="ECO:0000256" key="2">
    <source>
        <dbReference type="SAM" id="SignalP"/>
    </source>
</evidence>
<gene>
    <name evidence="3" type="ORF">AYI69_g6719</name>
</gene>
<dbReference type="AlphaFoldDB" id="A0A1R1XX28"/>
<accession>A0A1R1XX28</accession>
<dbReference type="EMBL" id="LSSM01003065">
    <property type="protein sequence ID" value="OMJ19221.1"/>
    <property type="molecule type" value="Genomic_DNA"/>
</dbReference>
<reference evidence="4" key="1">
    <citation type="submission" date="2017-01" db="EMBL/GenBank/DDBJ databases">
        <authorList>
            <person name="Wang Y."/>
            <person name="White M."/>
            <person name="Kvist S."/>
            <person name="Moncalvo J.-M."/>
        </authorList>
    </citation>
    <scope>NUCLEOTIDE SEQUENCE [LARGE SCALE GENOMIC DNA]</scope>
    <source>
        <strain evidence="4">ID-206-W2</strain>
    </source>
</reference>
<protein>
    <submittedName>
        <fullName evidence="3">Uncharacterized protein</fullName>
    </submittedName>
</protein>
<organism evidence="3 4">
    <name type="scientific">Smittium culicis</name>
    <dbReference type="NCBI Taxonomy" id="133412"/>
    <lineage>
        <taxon>Eukaryota</taxon>
        <taxon>Fungi</taxon>
        <taxon>Fungi incertae sedis</taxon>
        <taxon>Zoopagomycota</taxon>
        <taxon>Kickxellomycotina</taxon>
        <taxon>Harpellomycetes</taxon>
        <taxon>Harpellales</taxon>
        <taxon>Legeriomycetaceae</taxon>
        <taxon>Smittium</taxon>
    </lineage>
</organism>
<dbReference type="OrthoDB" id="5589309at2759"/>
<feature type="region of interest" description="Disordered" evidence="1">
    <location>
        <begin position="155"/>
        <end position="223"/>
    </location>
</feature>
<sequence length="223" mass="25218">MKVTISSLILISSSIASVFASPVAKDSIQGEQFDSRAIHKRSPRSKSKGYRNFGRVWYFDSQPGTAFVTQLRYRPTNFYGQRFEYCYQNNPEFRQYWDTDNTFRQSWDQDIHFRNSWFAILYPIGYAEYRNGGRYYGYYSHGRYGKSRWSYNRNRGGNGGRGNGASWGNKGGSWGNKGGSSGNNGGSWGNNGGSWGNNGGSNGRVPNSRPDDSRNPSINPNRP</sequence>
<dbReference type="Proteomes" id="UP000187429">
    <property type="component" value="Unassembled WGS sequence"/>
</dbReference>
<evidence type="ECO:0000256" key="1">
    <source>
        <dbReference type="SAM" id="MobiDB-lite"/>
    </source>
</evidence>
<evidence type="ECO:0000313" key="3">
    <source>
        <dbReference type="EMBL" id="OMJ19221.1"/>
    </source>
</evidence>
<keyword evidence="2" id="KW-0732">Signal</keyword>